<gene>
    <name evidence="6" type="ORF">FSB_LOCUS58769</name>
</gene>
<organism evidence="6">
    <name type="scientific">Fagus sylvatica</name>
    <name type="common">Beechnut</name>
    <dbReference type="NCBI Taxonomy" id="28930"/>
    <lineage>
        <taxon>Eukaryota</taxon>
        <taxon>Viridiplantae</taxon>
        <taxon>Streptophyta</taxon>
        <taxon>Embryophyta</taxon>
        <taxon>Tracheophyta</taxon>
        <taxon>Spermatophyta</taxon>
        <taxon>Magnoliopsida</taxon>
        <taxon>eudicotyledons</taxon>
        <taxon>Gunneridae</taxon>
        <taxon>Pentapetalae</taxon>
        <taxon>rosids</taxon>
        <taxon>fabids</taxon>
        <taxon>Fagales</taxon>
        <taxon>Fagaceae</taxon>
        <taxon>Fagus</taxon>
    </lineage>
</organism>
<dbReference type="Gene3D" id="3.50.30.30">
    <property type="match status" value="1"/>
</dbReference>
<dbReference type="GO" id="GO:0005576">
    <property type="term" value="C:extracellular region"/>
    <property type="evidence" value="ECO:0007669"/>
    <property type="project" value="UniProtKB-SubCell"/>
</dbReference>
<feature type="domain" description="Peptidase S8/S53" evidence="5">
    <location>
        <begin position="47"/>
        <end position="313"/>
    </location>
</feature>
<comment type="similarity">
    <text evidence="2 4">Belongs to the peptidase S8 family.</text>
</comment>
<dbReference type="GO" id="GO:0004252">
    <property type="term" value="F:serine-type endopeptidase activity"/>
    <property type="evidence" value="ECO:0007669"/>
    <property type="project" value="InterPro"/>
</dbReference>
<accession>A0A2N9IZY8</accession>
<evidence type="ECO:0000256" key="4">
    <source>
        <dbReference type="PROSITE-ProRule" id="PRU01240"/>
    </source>
</evidence>
<comment type="caution">
    <text evidence="4">Lacks conserved residue(s) required for the propagation of feature annotation.</text>
</comment>
<evidence type="ECO:0000256" key="3">
    <source>
        <dbReference type="ARBA" id="ARBA00022729"/>
    </source>
</evidence>
<proteinExistence type="inferred from homology"/>
<dbReference type="PROSITE" id="PS51892">
    <property type="entry name" value="SUBTILASE"/>
    <property type="match status" value="1"/>
</dbReference>
<dbReference type="InterPro" id="IPR036852">
    <property type="entry name" value="Peptidase_S8/S53_dom_sf"/>
</dbReference>
<evidence type="ECO:0000256" key="2">
    <source>
        <dbReference type="ARBA" id="ARBA00011073"/>
    </source>
</evidence>
<dbReference type="InterPro" id="IPR045051">
    <property type="entry name" value="SBT"/>
</dbReference>
<evidence type="ECO:0000313" key="6">
    <source>
        <dbReference type="EMBL" id="SPD30887.1"/>
    </source>
</evidence>
<dbReference type="EMBL" id="OIVN01006337">
    <property type="protein sequence ID" value="SPD30887.1"/>
    <property type="molecule type" value="Genomic_DNA"/>
</dbReference>
<dbReference type="Pfam" id="PF00082">
    <property type="entry name" value="Peptidase_S8"/>
    <property type="match status" value="1"/>
</dbReference>
<evidence type="ECO:0000259" key="5">
    <source>
        <dbReference type="Pfam" id="PF00082"/>
    </source>
</evidence>
<evidence type="ECO:0000256" key="1">
    <source>
        <dbReference type="ARBA" id="ARBA00004613"/>
    </source>
</evidence>
<reference evidence="6" key="1">
    <citation type="submission" date="2018-02" db="EMBL/GenBank/DDBJ databases">
        <authorList>
            <person name="Cohen D.B."/>
            <person name="Kent A.D."/>
        </authorList>
    </citation>
    <scope>NUCLEOTIDE SEQUENCE</scope>
</reference>
<dbReference type="PANTHER" id="PTHR10795">
    <property type="entry name" value="PROPROTEIN CONVERTASE SUBTILISIN/KEXIN"/>
    <property type="match status" value="1"/>
</dbReference>
<comment type="subcellular location">
    <subcellularLocation>
        <location evidence="1">Secreted</location>
    </subcellularLocation>
</comment>
<dbReference type="Gene3D" id="3.40.50.200">
    <property type="entry name" value="Peptidase S8/S53 domain"/>
    <property type="match status" value="2"/>
</dbReference>
<keyword evidence="3" id="KW-0732">Signal</keyword>
<dbReference type="AlphaFoldDB" id="A0A2N9IZY8"/>
<name>A0A2N9IZY8_FAGSY</name>
<dbReference type="SUPFAM" id="SSF52743">
    <property type="entry name" value="Subtilisin-like"/>
    <property type="match status" value="1"/>
</dbReference>
<sequence length="455" mass="49934">MKVGIKDNIHFIPGFAALLSLHELEALKKSSGNYVKGESFFGYATRTASGVAPRARLAIYKVFGNSLSYESDLVAAIDQAITDGVDVISLSLVLLNQSLSLEEDILAKATFSAMEKGVLVSTVAGNKFSGDQRLHNGYHWVMTVTAGTVDRWFAGTITLGNGESIIGWSTYPGNTLIQNAPLIYPRILRACDKIWKAANGIIVCLDDYAHIKSQAWFFAEANVLGAILIVDTPLTFVMEDMHFLPCPCILISSDNAWALKEYVKSTKNPEVNMTFQQTMIGIKPAPVVASYALRGPSPYTPCILKPDIMAPGSLILGAWPPNMPIGAHPKWSPAAIKSAIMTTADPLDNRRSPIQDNEEFANCFTFSHGVRYLSLINSLFKLLTQHHNLACQAIFRTRICWKLGLSFIVDNHFISFEESITSLLSKCSTKCLRQTELGLNAEIWVSIAIQLVLGE</sequence>
<dbReference type="InterPro" id="IPR000209">
    <property type="entry name" value="Peptidase_S8/S53_dom"/>
</dbReference>
<dbReference type="GO" id="GO:0006508">
    <property type="term" value="P:proteolysis"/>
    <property type="evidence" value="ECO:0007669"/>
    <property type="project" value="InterPro"/>
</dbReference>
<protein>
    <recommendedName>
        <fullName evidence="5">Peptidase S8/S53 domain-containing protein</fullName>
    </recommendedName>
</protein>
<dbReference type="CDD" id="cd02120">
    <property type="entry name" value="PA_subtilisin_like"/>
    <property type="match status" value="1"/>
</dbReference>